<dbReference type="Proteomes" id="UP000067448">
    <property type="component" value="Unassembled WGS sequence"/>
</dbReference>
<dbReference type="Gene3D" id="2.80.10.50">
    <property type="match status" value="1"/>
</dbReference>
<feature type="region of interest" description="Disordered" evidence="1">
    <location>
        <begin position="1"/>
        <end position="25"/>
    </location>
</feature>
<comment type="caution">
    <text evidence="3">The sequence shown here is derived from an EMBL/GenBank/DDBJ whole genome shotgun (WGS) entry which is preliminary data.</text>
</comment>
<dbReference type="CDD" id="cd00161">
    <property type="entry name" value="beta-trefoil_Ricin-like"/>
    <property type="match status" value="1"/>
</dbReference>
<evidence type="ECO:0000313" key="4">
    <source>
        <dbReference type="Proteomes" id="UP000067448"/>
    </source>
</evidence>
<dbReference type="AlphaFoldDB" id="A0A124C300"/>
<dbReference type="Pfam" id="PF14200">
    <property type="entry name" value="RicinB_lectin_2"/>
    <property type="match status" value="1"/>
</dbReference>
<proteinExistence type="predicted"/>
<gene>
    <name evidence="3" type="ORF">SsS58_00074</name>
</gene>
<feature type="domain" description="Ricin B lectin" evidence="2">
    <location>
        <begin position="7"/>
        <end position="64"/>
    </location>
</feature>
<protein>
    <recommendedName>
        <fullName evidence="2">Ricin B lectin domain-containing protein</fullName>
    </recommendedName>
</protein>
<sequence length="79" mass="8265">MVADGWGATANGSTARQAAWNGSADQQWRITHRGDGRHSIANRGTGMVLDGAGTVASGSVAKQWAYDGSTNLLWTFTAL</sequence>
<evidence type="ECO:0000259" key="2">
    <source>
        <dbReference type="Pfam" id="PF14200"/>
    </source>
</evidence>
<organism evidence="3 4">
    <name type="scientific">Streptomyces scabiei</name>
    <dbReference type="NCBI Taxonomy" id="1930"/>
    <lineage>
        <taxon>Bacteria</taxon>
        <taxon>Bacillati</taxon>
        <taxon>Actinomycetota</taxon>
        <taxon>Actinomycetes</taxon>
        <taxon>Kitasatosporales</taxon>
        <taxon>Streptomycetaceae</taxon>
        <taxon>Streptomyces</taxon>
    </lineage>
</organism>
<name>A0A124C300_STRSC</name>
<evidence type="ECO:0000313" key="3">
    <source>
        <dbReference type="EMBL" id="GAQ59736.1"/>
    </source>
</evidence>
<dbReference type="SUPFAM" id="SSF50370">
    <property type="entry name" value="Ricin B-like lectins"/>
    <property type="match status" value="1"/>
</dbReference>
<reference evidence="4" key="1">
    <citation type="submission" date="2015-11" db="EMBL/GenBank/DDBJ databases">
        <authorList>
            <consortium name="Cross-ministerial Strategic Innovation Promotion Program (SIP) consortium"/>
            <person name="Tomihama T."/>
            <person name="Ikenaga M."/>
            <person name="Sakai M."/>
            <person name="Okubo T."/>
            <person name="Ikeda S."/>
        </authorList>
    </citation>
    <scope>NUCLEOTIDE SEQUENCE [LARGE SCALE GENOMIC DNA]</scope>
    <source>
        <strain evidence="4">S58</strain>
    </source>
</reference>
<reference evidence="4" key="3">
    <citation type="submission" date="2016-02" db="EMBL/GenBank/DDBJ databases">
        <title>Draft genome of pathogenic Streptomyces sp. in Japan.</title>
        <authorList>
            <person name="Tomihama T."/>
            <person name="Ikenaga M."/>
            <person name="Sakai M."/>
            <person name="Okubo T."/>
            <person name="Ikeda S."/>
        </authorList>
    </citation>
    <scope>NUCLEOTIDE SEQUENCE [LARGE SCALE GENOMIC DNA]</scope>
    <source>
        <strain evidence="4">S58</strain>
    </source>
</reference>
<reference evidence="3 4" key="2">
    <citation type="journal article" date="2016" name="Genome Announc.">
        <title>Draft Genome Sequences of Streptomyces scabiei S58, Streptomyces turgidiscabies T45, and Streptomyces acidiscabies a10, the Pathogens of Potato Common Scab, Isolated in Japan.</title>
        <authorList>
            <person name="Tomihama T."/>
            <person name="Nishi Y."/>
            <person name="Sakai M."/>
            <person name="Ikenaga M."/>
            <person name="Okubo T."/>
            <person name="Ikeda S."/>
        </authorList>
    </citation>
    <scope>NUCLEOTIDE SEQUENCE [LARGE SCALE GENOMIC DNA]</scope>
    <source>
        <strain evidence="3 4">S58</strain>
    </source>
</reference>
<evidence type="ECO:0000256" key="1">
    <source>
        <dbReference type="SAM" id="MobiDB-lite"/>
    </source>
</evidence>
<dbReference type="InterPro" id="IPR035992">
    <property type="entry name" value="Ricin_B-like_lectins"/>
</dbReference>
<accession>A0A124C300</accession>
<dbReference type="InterPro" id="IPR000772">
    <property type="entry name" value="Ricin_B_lectin"/>
</dbReference>
<dbReference type="EMBL" id="BCMM01000001">
    <property type="protein sequence ID" value="GAQ59736.1"/>
    <property type="molecule type" value="Genomic_DNA"/>
</dbReference>